<dbReference type="RefSeq" id="WP_112375328.1">
    <property type="nucleotide sequence ID" value="NZ_UAUU01000009.1"/>
</dbReference>
<gene>
    <name evidence="1" type="ORF">NCTC11343_03518</name>
</gene>
<accession>A0A2X2J9U1</accession>
<dbReference type="Gene3D" id="2.60.40.1120">
    <property type="entry name" value="Carboxypeptidase-like, regulatory domain"/>
    <property type="match status" value="1"/>
</dbReference>
<dbReference type="EMBL" id="UAUU01000009">
    <property type="protein sequence ID" value="SPZ88493.1"/>
    <property type="molecule type" value="Genomic_DNA"/>
</dbReference>
<proteinExistence type="predicted"/>
<dbReference type="SUPFAM" id="SSF49464">
    <property type="entry name" value="Carboxypeptidase regulatory domain-like"/>
    <property type="match status" value="1"/>
</dbReference>
<protein>
    <submittedName>
        <fullName evidence="1">TonB-linked outer membrane protein, SusC/RagA family</fullName>
    </submittedName>
</protein>
<evidence type="ECO:0000313" key="2">
    <source>
        <dbReference type="Proteomes" id="UP000251241"/>
    </source>
</evidence>
<sequence>MTHFFRAGMLLPDPKKTCIYSALLSILCLVSMFSLSAQTPRKDSGANGPTDFILQGTVISAVDGRPLQGVSVSIGAEELRVSSKGNGSFNLRVKSPKGKVKFTYVGYKPLETEYSAAVSLMIKMLPLENQLEEVEVVSTGYQQIPKERSTGSFELINREKFNINKSTTFCLVWKGFLRHLFLIKDLQQAR</sequence>
<name>A0A2X2J9U1_SPHMU</name>
<organism evidence="1 2">
    <name type="scientific">Sphingobacterium multivorum</name>
    <dbReference type="NCBI Taxonomy" id="28454"/>
    <lineage>
        <taxon>Bacteria</taxon>
        <taxon>Pseudomonadati</taxon>
        <taxon>Bacteroidota</taxon>
        <taxon>Sphingobacteriia</taxon>
        <taxon>Sphingobacteriales</taxon>
        <taxon>Sphingobacteriaceae</taxon>
        <taxon>Sphingobacterium</taxon>
    </lineage>
</organism>
<dbReference type="AlphaFoldDB" id="A0A2X2J9U1"/>
<dbReference type="Pfam" id="PF13715">
    <property type="entry name" value="CarbopepD_reg_2"/>
    <property type="match status" value="1"/>
</dbReference>
<dbReference type="Proteomes" id="UP000251241">
    <property type="component" value="Unassembled WGS sequence"/>
</dbReference>
<evidence type="ECO:0000313" key="1">
    <source>
        <dbReference type="EMBL" id="SPZ88493.1"/>
    </source>
</evidence>
<dbReference type="InterPro" id="IPR008969">
    <property type="entry name" value="CarboxyPept-like_regulatory"/>
</dbReference>
<reference evidence="1 2" key="1">
    <citation type="submission" date="2018-06" db="EMBL/GenBank/DDBJ databases">
        <authorList>
            <consortium name="Pathogen Informatics"/>
            <person name="Doyle S."/>
        </authorList>
    </citation>
    <scope>NUCLEOTIDE SEQUENCE [LARGE SCALE GENOMIC DNA]</scope>
    <source>
        <strain evidence="1 2">NCTC11343</strain>
    </source>
</reference>